<gene>
    <name evidence="9" type="ORF">IWW36_004376</name>
</gene>
<evidence type="ECO:0000256" key="1">
    <source>
        <dbReference type="ARBA" id="ARBA00004141"/>
    </source>
</evidence>
<feature type="transmembrane region" description="Helical" evidence="7">
    <location>
        <begin position="186"/>
        <end position="209"/>
    </location>
</feature>
<feature type="transmembrane region" description="Helical" evidence="7">
    <location>
        <begin position="415"/>
        <end position="436"/>
    </location>
</feature>
<protein>
    <recommendedName>
        <fullName evidence="8">Amino acid transporter transmembrane domain-containing protein</fullName>
    </recommendedName>
</protein>
<dbReference type="EMBL" id="JANBUW010000551">
    <property type="protein sequence ID" value="KAJ2846387.1"/>
    <property type="molecule type" value="Genomic_DNA"/>
</dbReference>
<feature type="transmembrane region" description="Helical" evidence="7">
    <location>
        <begin position="77"/>
        <end position="102"/>
    </location>
</feature>
<comment type="similarity">
    <text evidence="2">Belongs to the amino acid/polyamine transporter 2 family.</text>
</comment>
<feature type="transmembrane region" description="Helical" evidence="7">
    <location>
        <begin position="162"/>
        <end position="179"/>
    </location>
</feature>
<dbReference type="GO" id="GO:0015179">
    <property type="term" value="F:L-amino acid transmembrane transporter activity"/>
    <property type="evidence" value="ECO:0007669"/>
    <property type="project" value="TreeGrafter"/>
</dbReference>
<feature type="transmembrane region" description="Helical" evidence="7">
    <location>
        <begin position="229"/>
        <end position="255"/>
    </location>
</feature>
<evidence type="ECO:0000256" key="5">
    <source>
        <dbReference type="ARBA" id="ARBA00023136"/>
    </source>
</evidence>
<sequence length="447" mass="47702">MPLDLLSKTPSESEGSEWTASPRLPEKGESIQEQQPEVQSKRTGSSFGAYLNLICVVVGTGSLSLPKTFQQSGWIGILLVIACGIIGAFTGMLIVRCLNLMSQERERSFNQIGQAAFGIPGRLVVYVLHMVYVVGIVGDYIILSGQSFDRVARDHGHDIGEIPWKIICAAAMWLACISLKQMSEAAVLSVFGFSTSLAAVTIGVVQAIIAPYDSNTTGTNAHHQATHEAANGSGVAIALATISFSFCAVVVMPAVEASMRRPKRWGAVVGSAMGTVTSIYLIVGTVGYWAFGDQTKSPFFDNLPQNAATSAARILISLHVIFAAPIIAASFALEIELALGITRERLGWWKELALRVLIRTVFFGAMTGIALAIPYFGDVMSLVGAFSTSLLLCVIPAGCYVKLRGWRQISWAMRIACTAVAAVGIYACVLGAKSAIEDLQTDIANDN</sequence>
<dbReference type="GO" id="GO:0005774">
    <property type="term" value="C:vacuolar membrane"/>
    <property type="evidence" value="ECO:0007669"/>
    <property type="project" value="TreeGrafter"/>
</dbReference>
<feature type="transmembrane region" description="Helical" evidence="7">
    <location>
        <begin position="123"/>
        <end position="142"/>
    </location>
</feature>
<feature type="transmembrane region" description="Helical" evidence="7">
    <location>
        <begin position="356"/>
        <end position="376"/>
    </location>
</feature>
<name>A0A9W8LWB5_9FUNG</name>
<evidence type="ECO:0000313" key="9">
    <source>
        <dbReference type="EMBL" id="KAJ2846387.1"/>
    </source>
</evidence>
<dbReference type="AlphaFoldDB" id="A0A9W8LWB5"/>
<feature type="compositionally biased region" description="Polar residues" evidence="6">
    <location>
        <begin position="8"/>
        <end position="19"/>
    </location>
</feature>
<keyword evidence="10" id="KW-1185">Reference proteome</keyword>
<feature type="domain" description="Amino acid transporter transmembrane" evidence="8">
    <location>
        <begin position="43"/>
        <end position="429"/>
    </location>
</feature>
<evidence type="ECO:0000256" key="2">
    <source>
        <dbReference type="ARBA" id="ARBA00008066"/>
    </source>
</evidence>
<comment type="subcellular location">
    <subcellularLocation>
        <location evidence="1">Membrane</location>
        <topology evidence="1">Multi-pass membrane protein</topology>
    </subcellularLocation>
</comment>
<accession>A0A9W8LWB5</accession>
<evidence type="ECO:0000256" key="6">
    <source>
        <dbReference type="SAM" id="MobiDB-lite"/>
    </source>
</evidence>
<feature type="region of interest" description="Disordered" evidence="6">
    <location>
        <begin position="1"/>
        <end position="41"/>
    </location>
</feature>
<organism evidence="9 10">
    <name type="scientific">Coemansia brasiliensis</name>
    <dbReference type="NCBI Taxonomy" id="2650707"/>
    <lineage>
        <taxon>Eukaryota</taxon>
        <taxon>Fungi</taxon>
        <taxon>Fungi incertae sedis</taxon>
        <taxon>Zoopagomycota</taxon>
        <taxon>Kickxellomycotina</taxon>
        <taxon>Kickxellomycetes</taxon>
        <taxon>Kickxellales</taxon>
        <taxon>Kickxellaceae</taxon>
        <taxon>Coemansia</taxon>
    </lineage>
</organism>
<evidence type="ECO:0000256" key="4">
    <source>
        <dbReference type="ARBA" id="ARBA00022989"/>
    </source>
</evidence>
<keyword evidence="5 7" id="KW-0472">Membrane</keyword>
<keyword evidence="3 7" id="KW-0812">Transmembrane</keyword>
<feature type="transmembrane region" description="Helical" evidence="7">
    <location>
        <begin position="267"/>
        <end position="291"/>
    </location>
</feature>
<evidence type="ECO:0000256" key="7">
    <source>
        <dbReference type="SAM" id="Phobius"/>
    </source>
</evidence>
<dbReference type="OrthoDB" id="40134at2759"/>
<evidence type="ECO:0000313" key="10">
    <source>
        <dbReference type="Proteomes" id="UP001139887"/>
    </source>
</evidence>
<feature type="transmembrane region" description="Helical" evidence="7">
    <location>
        <begin position="311"/>
        <end position="335"/>
    </location>
</feature>
<feature type="transmembrane region" description="Helical" evidence="7">
    <location>
        <begin position="47"/>
        <end position="65"/>
    </location>
</feature>
<dbReference type="PANTHER" id="PTHR22950">
    <property type="entry name" value="AMINO ACID TRANSPORTER"/>
    <property type="match status" value="1"/>
</dbReference>
<dbReference type="InterPro" id="IPR013057">
    <property type="entry name" value="AA_transpt_TM"/>
</dbReference>
<dbReference type="Proteomes" id="UP001139887">
    <property type="component" value="Unassembled WGS sequence"/>
</dbReference>
<evidence type="ECO:0000256" key="3">
    <source>
        <dbReference type="ARBA" id="ARBA00022692"/>
    </source>
</evidence>
<reference evidence="9" key="1">
    <citation type="submission" date="2022-07" db="EMBL/GenBank/DDBJ databases">
        <title>Phylogenomic reconstructions and comparative analyses of Kickxellomycotina fungi.</title>
        <authorList>
            <person name="Reynolds N.K."/>
            <person name="Stajich J.E."/>
            <person name="Barry K."/>
            <person name="Grigoriev I.V."/>
            <person name="Crous P."/>
            <person name="Smith M.E."/>
        </authorList>
    </citation>
    <scope>NUCLEOTIDE SEQUENCE</scope>
    <source>
        <strain evidence="9">NRRL 1566</strain>
    </source>
</reference>
<dbReference type="Pfam" id="PF01490">
    <property type="entry name" value="Aa_trans"/>
    <property type="match status" value="1"/>
</dbReference>
<feature type="transmembrane region" description="Helical" evidence="7">
    <location>
        <begin position="382"/>
        <end position="403"/>
    </location>
</feature>
<evidence type="ECO:0000259" key="8">
    <source>
        <dbReference type="Pfam" id="PF01490"/>
    </source>
</evidence>
<proteinExistence type="inferred from homology"/>
<dbReference type="PANTHER" id="PTHR22950:SF349">
    <property type="entry name" value="AMINO ACID TRANSPORTER TRANSMEMBRANE DOMAIN-CONTAINING PROTEIN"/>
    <property type="match status" value="1"/>
</dbReference>
<feature type="compositionally biased region" description="Polar residues" evidence="6">
    <location>
        <begin position="31"/>
        <end position="41"/>
    </location>
</feature>
<comment type="caution">
    <text evidence="9">The sequence shown here is derived from an EMBL/GenBank/DDBJ whole genome shotgun (WGS) entry which is preliminary data.</text>
</comment>
<keyword evidence="4 7" id="KW-1133">Transmembrane helix</keyword>